<reference evidence="4" key="1">
    <citation type="journal article" date="2020" name="Stud. Mycol.">
        <title>101 Dothideomycetes genomes: a test case for predicting lifestyles and emergence of pathogens.</title>
        <authorList>
            <person name="Haridas S."/>
            <person name="Albert R."/>
            <person name="Binder M."/>
            <person name="Bloem J."/>
            <person name="Labutti K."/>
            <person name="Salamov A."/>
            <person name="Andreopoulos B."/>
            <person name="Baker S."/>
            <person name="Barry K."/>
            <person name="Bills G."/>
            <person name="Bluhm B."/>
            <person name="Cannon C."/>
            <person name="Castanera R."/>
            <person name="Culley D."/>
            <person name="Daum C."/>
            <person name="Ezra D."/>
            <person name="Gonzalez J."/>
            <person name="Henrissat B."/>
            <person name="Kuo A."/>
            <person name="Liang C."/>
            <person name="Lipzen A."/>
            <person name="Lutzoni F."/>
            <person name="Magnuson J."/>
            <person name="Mondo S."/>
            <person name="Nolan M."/>
            <person name="Ohm R."/>
            <person name="Pangilinan J."/>
            <person name="Park H.-J."/>
            <person name="Ramirez L."/>
            <person name="Alfaro M."/>
            <person name="Sun H."/>
            <person name="Tritt A."/>
            <person name="Yoshinaga Y."/>
            <person name="Zwiers L.-H."/>
            <person name="Turgeon B."/>
            <person name="Goodwin S."/>
            <person name="Spatafora J."/>
            <person name="Crous P."/>
            <person name="Grigoriev I."/>
        </authorList>
    </citation>
    <scope>NUCLEOTIDE SEQUENCE</scope>
    <source>
        <strain evidence="4">CBS 121167</strain>
    </source>
</reference>
<dbReference type="RefSeq" id="XP_033401409.1">
    <property type="nucleotide sequence ID" value="XM_033539882.1"/>
</dbReference>
<feature type="domain" description="Vps72/YL1 C-terminal" evidence="3">
    <location>
        <begin position="653"/>
        <end position="682"/>
    </location>
</feature>
<evidence type="ECO:0000256" key="2">
    <source>
        <dbReference type="SAM" id="MobiDB-lite"/>
    </source>
</evidence>
<dbReference type="PANTHER" id="PTHR13275:SF4">
    <property type="entry name" value="VACUOLAR PROTEIN SORTING-ASSOCIATED PROTEIN 72 HOMOLOG"/>
    <property type="match status" value="1"/>
</dbReference>
<protein>
    <recommendedName>
        <fullName evidence="3">Vps72/YL1 C-terminal domain-containing protein</fullName>
    </recommendedName>
</protein>
<evidence type="ECO:0000313" key="5">
    <source>
        <dbReference type="Proteomes" id="UP000799438"/>
    </source>
</evidence>
<dbReference type="InterPro" id="IPR013272">
    <property type="entry name" value="Vps72/YL1_C"/>
</dbReference>
<organism evidence="4 5">
    <name type="scientific">Aplosporella prunicola CBS 121167</name>
    <dbReference type="NCBI Taxonomy" id="1176127"/>
    <lineage>
        <taxon>Eukaryota</taxon>
        <taxon>Fungi</taxon>
        <taxon>Dikarya</taxon>
        <taxon>Ascomycota</taxon>
        <taxon>Pezizomycotina</taxon>
        <taxon>Dothideomycetes</taxon>
        <taxon>Dothideomycetes incertae sedis</taxon>
        <taxon>Botryosphaeriales</taxon>
        <taxon>Aplosporellaceae</taxon>
        <taxon>Aplosporella</taxon>
    </lineage>
</organism>
<feature type="region of interest" description="Disordered" evidence="2">
    <location>
        <begin position="583"/>
        <end position="604"/>
    </location>
</feature>
<feature type="compositionally biased region" description="Polar residues" evidence="2">
    <location>
        <begin position="328"/>
        <end position="353"/>
    </location>
</feature>
<dbReference type="SMART" id="SM00993">
    <property type="entry name" value="YL1_C"/>
    <property type="match status" value="1"/>
</dbReference>
<feature type="region of interest" description="Disordered" evidence="2">
    <location>
        <begin position="1"/>
        <end position="38"/>
    </location>
</feature>
<comment type="similarity">
    <text evidence="1">Belongs to the VPS72/YL1 family.</text>
</comment>
<feature type="compositionally biased region" description="Low complexity" evidence="2">
    <location>
        <begin position="145"/>
        <end position="159"/>
    </location>
</feature>
<feature type="region of interest" description="Disordered" evidence="2">
    <location>
        <begin position="71"/>
        <end position="194"/>
    </location>
</feature>
<sequence length="779" mass="83257">MADSEPTKPRQPSPENQGSDDGEPAMVVTRARRSNAGNWMRKLLDQEERHEENAEMVEFYGGEGWAELADDDEFGAYGVEDEGDIALESSGDEDEDEGANDDDDDDDTGEKVIRKEEREQRAAQRKKRKDPFAASALRQKRAKTGSGPSAAAAAAAPGSMAPPPRPKKKSERVSWLPEVHVGPVRSSSRQLSVQNRQMIAQSLEEKERHRLEVLETMRQAEQRKEQGQPKPMTQEERLAEAARVEKRNSKTLSRWEEAERRKVEENKARLEALKNRKLEGAFIRYYSGPSIWVNDKLKFVGKENCKVEDLDLLQEEPTPTPVKAEASEGNTPQVDAASTQDQAPSGDQEQATSNQNQPQPQPQPTPADTTVSTQQPPPPPPPTTTTTPPQPTDAKKPDSFAAPPTTIHQSFGNSIMFPPPEATPGGFLDGILDWASRDPTTTTTTTTSNTAAAAPEPPQSPRRTSAPAATPAPPATQSQEGGGEAGAPALAALPHRLESSSAPPKQPTQQPQQQQQHDPASAPQATDTDTDAQQPSAATEAAAEATTGAPAPTSTSTPTPLPFPPAPLTKRTIQRATRNLITLSSPETAGGAASTTHSTHTHNALTRDKAFLTRTLLAWPATAPTTLPPYPHLPPGTRPGRGSRSHLLHPPRTQCVITAQPARYRDPLTGLAYADAYAFKGLRRFVRDGTARWSSLLGCFVGAREGRWAVARGVPGGFAGDKKDDGEGEGDGEGGGGEAGGAGKEGEAKEAAGVVALEGGAEGRDEGRKDADTVVVAAK</sequence>
<feature type="region of interest" description="Disordered" evidence="2">
    <location>
        <begin position="715"/>
        <end position="779"/>
    </location>
</feature>
<dbReference type="Pfam" id="PF08265">
    <property type="entry name" value="YL1_C"/>
    <property type="match status" value="1"/>
</dbReference>
<feature type="region of interest" description="Disordered" evidence="2">
    <location>
        <begin position="309"/>
        <end position="568"/>
    </location>
</feature>
<evidence type="ECO:0000256" key="1">
    <source>
        <dbReference type="ARBA" id="ARBA00006832"/>
    </source>
</evidence>
<gene>
    <name evidence="4" type="ORF">K452DRAFT_284061</name>
</gene>
<feature type="compositionally biased region" description="Low complexity" evidence="2">
    <location>
        <begin position="439"/>
        <end position="454"/>
    </location>
</feature>
<name>A0A6A6BS97_9PEZI</name>
<feature type="compositionally biased region" description="Low complexity" evidence="2">
    <location>
        <begin position="588"/>
        <end position="602"/>
    </location>
</feature>
<dbReference type="InterPro" id="IPR046757">
    <property type="entry name" value="YL1_N"/>
</dbReference>
<keyword evidence="5" id="KW-1185">Reference proteome</keyword>
<feature type="compositionally biased region" description="Polar residues" evidence="2">
    <location>
        <begin position="185"/>
        <end position="194"/>
    </location>
</feature>
<dbReference type="AlphaFoldDB" id="A0A6A6BS97"/>
<dbReference type="Proteomes" id="UP000799438">
    <property type="component" value="Unassembled WGS sequence"/>
</dbReference>
<dbReference type="GO" id="GO:0005634">
    <property type="term" value="C:nucleus"/>
    <property type="evidence" value="ECO:0007669"/>
    <property type="project" value="TreeGrafter"/>
</dbReference>
<feature type="compositionally biased region" description="Low complexity" evidence="2">
    <location>
        <begin position="535"/>
        <end position="558"/>
    </location>
</feature>
<dbReference type="GeneID" id="54297378"/>
<dbReference type="OrthoDB" id="3942062at2759"/>
<dbReference type="Pfam" id="PF05764">
    <property type="entry name" value="YL1"/>
    <property type="match status" value="1"/>
</dbReference>
<proteinExistence type="inferred from homology"/>
<accession>A0A6A6BS97</accession>
<feature type="compositionally biased region" description="Gly residues" evidence="2">
    <location>
        <begin position="733"/>
        <end position="743"/>
    </location>
</feature>
<evidence type="ECO:0000259" key="3">
    <source>
        <dbReference type="SMART" id="SM00993"/>
    </source>
</evidence>
<feature type="compositionally biased region" description="Basic and acidic residues" evidence="2">
    <location>
        <begin position="109"/>
        <end position="122"/>
    </location>
</feature>
<dbReference type="PANTHER" id="PTHR13275">
    <property type="entry name" value="YL-1 PROTEIN TRANSCRIPTION FACTOR-LIKE 1"/>
    <property type="match status" value="1"/>
</dbReference>
<evidence type="ECO:0000313" key="4">
    <source>
        <dbReference type="EMBL" id="KAF2145697.1"/>
    </source>
</evidence>
<feature type="compositionally biased region" description="Low complexity" evidence="2">
    <location>
        <begin position="486"/>
        <end position="525"/>
    </location>
</feature>
<feature type="compositionally biased region" description="Pro residues" evidence="2">
    <location>
        <begin position="375"/>
        <end position="391"/>
    </location>
</feature>
<feature type="compositionally biased region" description="Basic and acidic residues" evidence="2">
    <location>
        <begin position="761"/>
        <end position="772"/>
    </location>
</feature>
<feature type="region of interest" description="Disordered" evidence="2">
    <location>
        <begin position="220"/>
        <end position="265"/>
    </location>
</feature>
<feature type="compositionally biased region" description="Acidic residues" evidence="2">
    <location>
        <begin position="71"/>
        <end position="108"/>
    </location>
</feature>
<dbReference type="EMBL" id="ML995477">
    <property type="protein sequence ID" value="KAF2145697.1"/>
    <property type="molecule type" value="Genomic_DNA"/>
</dbReference>